<dbReference type="Proteomes" id="UP000229307">
    <property type="component" value="Unassembled WGS sequence"/>
</dbReference>
<proteinExistence type="predicted"/>
<feature type="domain" description="Uroporphyrinogen decarboxylase (URO-D)" evidence="1">
    <location>
        <begin position="157"/>
        <end position="350"/>
    </location>
</feature>
<dbReference type="PANTHER" id="PTHR47099:SF1">
    <property type="entry name" value="METHYLCOBAMIDE:COM METHYLTRANSFERASE MTBA"/>
    <property type="match status" value="1"/>
</dbReference>
<dbReference type="InterPro" id="IPR000257">
    <property type="entry name" value="Uroporphyrinogen_deCOase"/>
</dbReference>
<protein>
    <submittedName>
        <fullName evidence="2">Uroporphyrinogen-III decarboxylase-like protein</fullName>
    </submittedName>
</protein>
<sequence length="353" mass="40182">MADFEVLKKVLLRQGEPDRVPFYEIFADPEIMEAVTGEPLTKLDRRNKDEKERYLRGVIKFYHDLGYDYVTGRAGRSREVFSYPNLKADDTAGLQREQREWQDEHHGVISDANNIQEYPWPAVQLMSWYELEFLNKNLPDGMKIVFLGPGGIYENTVRLIGFETMCYKVFEDPGFVEEIVKRVTTCLSDIFARALQFENVGAVALGDDMGYKTGTMMSPDVMKKFVLPFQKRLADIAHARGVPFILHSCGNLKEIMDNLIDTVRIDAKHSYEDVILPVTEAKKIYGKRIAILGGIDMDFLCRHTEDEVRTYTRSVLEQCAPGGGYALGTGNSVANYVPVRNYLAMLDEGRKFG</sequence>
<evidence type="ECO:0000313" key="2">
    <source>
        <dbReference type="EMBL" id="PIZ15942.1"/>
    </source>
</evidence>
<reference evidence="3" key="1">
    <citation type="submission" date="2017-09" db="EMBL/GenBank/DDBJ databases">
        <title>Depth-based differentiation of microbial function through sediment-hosted aquifers and enrichment of novel symbionts in the deep terrestrial subsurface.</title>
        <authorList>
            <person name="Probst A.J."/>
            <person name="Ladd B."/>
            <person name="Jarett J.K."/>
            <person name="Geller-Mcgrath D.E."/>
            <person name="Sieber C.M.K."/>
            <person name="Emerson J.B."/>
            <person name="Anantharaman K."/>
            <person name="Thomas B.C."/>
            <person name="Malmstrom R."/>
            <person name="Stieglmeier M."/>
            <person name="Klingl A."/>
            <person name="Woyke T."/>
            <person name="Ryan C.M."/>
            <person name="Banfield J.F."/>
        </authorList>
    </citation>
    <scope>NUCLEOTIDE SEQUENCE [LARGE SCALE GENOMIC DNA]</scope>
</reference>
<evidence type="ECO:0000313" key="3">
    <source>
        <dbReference type="Proteomes" id="UP000229307"/>
    </source>
</evidence>
<dbReference type="InterPro" id="IPR038071">
    <property type="entry name" value="UROD/MetE-like_sf"/>
</dbReference>
<gene>
    <name evidence="2" type="ORF">COY52_08425</name>
</gene>
<evidence type="ECO:0000259" key="1">
    <source>
        <dbReference type="Pfam" id="PF01208"/>
    </source>
</evidence>
<accession>A0A2M7S8U5</accession>
<dbReference type="SUPFAM" id="SSF51726">
    <property type="entry name" value="UROD/MetE-like"/>
    <property type="match status" value="1"/>
</dbReference>
<organism evidence="2 3">
    <name type="scientific">Candidatus Desantisbacteria bacterium CG_4_10_14_0_8_um_filter_48_22</name>
    <dbReference type="NCBI Taxonomy" id="1974543"/>
    <lineage>
        <taxon>Bacteria</taxon>
        <taxon>Candidatus Desantisiibacteriota</taxon>
    </lineage>
</organism>
<dbReference type="InterPro" id="IPR052024">
    <property type="entry name" value="Methanogen_methyltrans"/>
</dbReference>
<dbReference type="AlphaFoldDB" id="A0A2M7S8U5"/>
<dbReference type="GO" id="GO:0004853">
    <property type="term" value="F:uroporphyrinogen decarboxylase activity"/>
    <property type="evidence" value="ECO:0007669"/>
    <property type="project" value="InterPro"/>
</dbReference>
<dbReference type="EMBL" id="PFMR01000222">
    <property type="protein sequence ID" value="PIZ15942.1"/>
    <property type="molecule type" value="Genomic_DNA"/>
</dbReference>
<dbReference type="GO" id="GO:0006779">
    <property type="term" value="P:porphyrin-containing compound biosynthetic process"/>
    <property type="evidence" value="ECO:0007669"/>
    <property type="project" value="InterPro"/>
</dbReference>
<dbReference type="PANTHER" id="PTHR47099">
    <property type="entry name" value="METHYLCOBAMIDE:COM METHYLTRANSFERASE MTBA"/>
    <property type="match status" value="1"/>
</dbReference>
<name>A0A2M7S8U5_9BACT</name>
<comment type="caution">
    <text evidence="2">The sequence shown here is derived from an EMBL/GenBank/DDBJ whole genome shotgun (WGS) entry which is preliminary data.</text>
</comment>
<dbReference type="Pfam" id="PF01208">
    <property type="entry name" value="URO-D"/>
    <property type="match status" value="1"/>
</dbReference>
<dbReference type="Gene3D" id="3.20.20.210">
    <property type="match status" value="1"/>
</dbReference>